<dbReference type="HOGENOM" id="CLU_2717438_0_0_6"/>
<accession>Q5WU83</accession>
<evidence type="ECO:0000313" key="1">
    <source>
        <dbReference type="EMBL" id="CAH16527.1"/>
    </source>
</evidence>
<dbReference type="LegioList" id="lpl2287"/>
<dbReference type="Proteomes" id="UP000002517">
    <property type="component" value="Chromosome"/>
</dbReference>
<dbReference type="EMBL" id="CR628337">
    <property type="protein sequence ID" value="CAH16527.1"/>
    <property type="molecule type" value="Genomic_DNA"/>
</dbReference>
<reference evidence="1 2" key="1">
    <citation type="journal article" date="2004" name="Nat. Genet.">
        <title>Evidence in the Legionella pneumophila genome for exploitation of host cell functions and high genome plasticity.</title>
        <authorList>
            <person name="Cazalet C."/>
            <person name="Rusniok C."/>
            <person name="Bruggemann H."/>
            <person name="Zidane N."/>
            <person name="Magnier A."/>
            <person name="Ma L."/>
            <person name="Tichit M."/>
            <person name="Jarraud S."/>
            <person name="Bouchier C."/>
            <person name="Vandenesch F."/>
            <person name="Kunst F."/>
            <person name="Etienne J."/>
            <person name="Glaser P."/>
            <person name="Buchrieser C."/>
        </authorList>
    </citation>
    <scope>NUCLEOTIDE SEQUENCE [LARGE SCALE GENOMIC DNA]</scope>
    <source>
        <strain evidence="1 2">Lens</strain>
    </source>
</reference>
<gene>
    <name evidence="1" type="ordered locus">lpl2287</name>
</gene>
<evidence type="ECO:0000313" key="2">
    <source>
        <dbReference type="Proteomes" id="UP000002517"/>
    </source>
</evidence>
<organism evidence="1 2">
    <name type="scientific">Legionella pneumophila (strain Lens)</name>
    <dbReference type="NCBI Taxonomy" id="297245"/>
    <lineage>
        <taxon>Bacteria</taxon>
        <taxon>Pseudomonadati</taxon>
        <taxon>Pseudomonadota</taxon>
        <taxon>Gammaproteobacteria</taxon>
        <taxon>Legionellales</taxon>
        <taxon>Legionellaceae</taxon>
        <taxon>Legionella</taxon>
    </lineage>
</organism>
<protein>
    <submittedName>
        <fullName evidence="1">Uncharacterized protein</fullName>
    </submittedName>
</protein>
<sequence>MAEDVAENARDCWDRWGIQAITELDWPLSYFATLGRMGHMQMVREKHAPLVLAQSGNPPDGRYFSYLLVKSL</sequence>
<dbReference type="KEGG" id="lpf:lpl2287"/>
<proteinExistence type="predicted"/>
<dbReference type="AlphaFoldDB" id="Q5WU83"/>
<name>Q5WU83_LEGPL</name>